<keyword evidence="2" id="KW-1185">Reference proteome</keyword>
<name>A0ABY3WMD6_9ACTN</name>
<gene>
    <name evidence="1" type="ORF">J4032_22155</name>
</gene>
<sequence length="200" mass="21863">MPEPTPAEHCGHLSPRTLLTTPPVECVLPASHTGDHADDRNVRWWNAPAPVPADVREQIAEAIALHRNGSASDGRGWYRNDDDHADSLALADAVLRVPAIAGLQQLAAERDMLGRETDRLRRDWTAMRDRAERAEAALSEARTDLAIQKAISADLRVESKARGDMLERVRGAAALHRQGLISDLELYAVIGAAPDPQEQP</sequence>
<reference evidence="1 2" key="1">
    <citation type="submission" date="2021-03" db="EMBL/GenBank/DDBJ databases">
        <title>Complete genome of Streptomyces formicae strain 1H-GS9 (DSM 100524).</title>
        <authorList>
            <person name="Atanasov K.E."/>
            <person name="Altabella T."/>
            <person name="Ferrer A."/>
        </authorList>
    </citation>
    <scope>NUCLEOTIDE SEQUENCE [LARGE SCALE GENOMIC DNA]</scope>
    <source>
        <strain evidence="1 2">1H-GS9</strain>
    </source>
</reference>
<accession>A0ABY3WMD6</accession>
<evidence type="ECO:0000313" key="2">
    <source>
        <dbReference type="Proteomes" id="UP000828924"/>
    </source>
</evidence>
<protein>
    <submittedName>
        <fullName evidence="1">Uncharacterized protein</fullName>
    </submittedName>
</protein>
<dbReference type="EMBL" id="CP071872">
    <property type="protein sequence ID" value="UNM13799.1"/>
    <property type="molecule type" value="Genomic_DNA"/>
</dbReference>
<proteinExistence type="predicted"/>
<evidence type="ECO:0000313" key="1">
    <source>
        <dbReference type="EMBL" id="UNM13799.1"/>
    </source>
</evidence>
<dbReference type="Proteomes" id="UP000828924">
    <property type="component" value="Chromosome"/>
</dbReference>
<dbReference type="RefSeq" id="WP_242332723.1">
    <property type="nucleotide sequence ID" value="NZ_CP071872.1"/>
</dbReference>
<organism evidence="1 2">
    <name type="scientific">Streptomyces formicae</name>
    <dbReference type="NCBI Taxonomy" id="1616117"/>
    <lineage>
        <taxon>Bacteria</taxon>
        <taxon>Bacillati</taxon>
        <taxon>Actinomycetota</taxon>
        <taxon>Actinomycetes</taxon>
        <taxon>Kitasatosporales</taxon>
        <taxon>Streptomycetaceae</taxon>
        <taxon>Streptomyces</taxon>
    </lineage>
</organism>